<evidence type="ECO:0000313" key="1">
    <source>
        <dbReference type="EMBL" id="SIR98059.1"/>
    </source>
</evidence>
<protein>
    <submittedName>
        <fullName evidence="1">Uncharacterized protein</fullName>
    </submittedName>
</protein>
<dbReference type="OrthoDB" id="5110616at2"/>
<organism evidence="1 2">
    <name type="scientific">Williamsia sterculiae</name>
    <dbReference type="NCBI Taxonomy" id="1344003"/>
    <lineage>
        <taxon>Bacteria</taxon>
        <taxon>Bacillati</taxon>
        <taxon>Actinomycetota</taxon>
        <taxon>Actinomycetes</taxon>
        <taxon>Mycobacteriales</taxon>
        <taxon>Nocardiaceae</taxon>
        <taxon>Williamsia</taxon>
    </lineage>
</organism>
<dbReference type="AlphaFoldDB" id="A0A1N7FCJ6"/>
<name>A0A1N7FCJ6_9NOCA</name>
<gene>
    <name evidence="1" type="ORF">SAMN05445060_1932</name>
</gene>
<dbReference type="EMBL" id="FTNT01000005">
    <property type="protein sequence ID" value="SIR98059.1"/>
    <property type="molecule type" value="Genomic_DNA"/>
</dbReference>
<dbReference type="RefSeq" id="WP_143690287.1">
    <property type="nucleotide sequence ID" value="NZ_FTNT01000005.1"/>
</dbReference>
<keyword evidence="2" id="KW-1185">Reference proteome</keyword>
<reference evidence="1 2" key="1">
    <citation type="submission" date="2017-01" db="EMBL/GenBank/DDBJ databases">
        <authorList>
            <person name="Mah S.A."/>
            <person name="Swanson W.J."/>
            <person name="Moy G.W."/>
            <person name="Vacquier V.D."/>
        </authorList>
    </citation>
    <scope>NUCLEOTIDE SEQUENCE [LARGE SCALE GENOMIC DNA]</scope>
    <source>
        <strain evidence="1 2">CPCC 203464</strain>
    </source>
</reference>
<accession>A0A1N7FCJ6</accession>
<dbReference type="Proteomes" id="UP000186218">
    <property type="component" value="Unassembled WGS sequence"/>
</dbReference>
<proteinExistence type="predicted"/>
<sequence length="126" mass="14436">MRSLDGFDYFARVISNLPRPGFPGEFAQEELVAERFLQVGGVSDAVTLDIRKDSEDGSTQHIYKLGHKPLAKHADENPDVEIRLGEHVEHVYAHELFTSDEAARIFHFYYKNNDVSDKYALRQLPM</sequence>
<evidence type="ECO:0000313" key="2">
    <source>
        <dbReference type="Proteomes" id="UP000186218"/>
    </source>
</evidence>